<gene>
    <name evidence="1" type="ORF">PGLA1383_LOCUS53217</name>
</gene>
<name>A0A813HIY1_POLGL</name>
<proteinExistence type="predicted"/>
<evidence type="ECO:0000313" key="1">
    <source>
        <dbReference type="EMBL" id="CAE8637920.1"/>
    </source>
</evidence>
<feature type="non-terminal residue" evidence="1">
    <location>
        <position position="1"/>
    </location>
</feature>
<reference evidence="1" key="1">
    <citation type="submission" date="2021-02" db="EMBL/GenBank/DDBJ databases">
        <authorList>
            <person name="Dougan E. K."/>
            <person name="Rhodes N."/>
            <person name="Thang M."/>
            <person name="Chan C."/>
        </authorList>
    </citation>
    <scope>NUCLEOTIDE SEQUENCE</scope>
</reference>
<dbReference type="OrthoDB" id="10250354at2759"/>
<keyword evidence="2" id="KW-1185">Reference proteome</keyword>
<comment type="caution">
    <text evidence="1">The sequence shown here is derived from an EMBL/GenBank/DDBJ whole genome shotgun (WGS) entry which is preliminary data.</text>
</comment>
<accession>A0A813HIY1</accession>
<dbReference type="Proteomes" id="UP000654075">
    <property type="component" value="Unassembled WGS sequence"/>
</dbReference>
<dbReference type="EMBL" id="CAJNNV010031806">
    <property type="protein sequence ID" value="CAE8637920.1"/>
    <property type="molecule type" value="Genomic_DNA"/>
</dbReference>
<organism evidence="1 2">
    <name type="scientific">Polarella glacialis</name>
    <name type="common">Dinoflagellate</name>
    <dbReference type="NCBI Taxonomy" id="89957"/>
    <lineage>
        <taxon>Eukaryota</taxon>
        <taxon>Sar</taxon>
        <taxon>Alveolata</taxon>
        <taxon>Dinophyceae</taxon>
        <taxon>Suessiales</taxon>
        <taxon>Suessiaceae</taxon>
        <taxon>Polarella</taxon>
    </lineage>
</organism>
<dbReference type="Gene3D" id="2.60.270.50">
    <property type="match status" value="1"/>
</dbReference>
<dbReference type="AlphaFoldDB" id="A0A813HIY1"/>
<evidence type="ECO:0000313" key="2">
    <source>
        <dbReference type="Proteomes" id="UP000654075"/>
    </source>
</evidence>
<sequence>MENRVLVEVRNDSEYTFVFDGEWLRSGEWKSDQSTQIEAKSLTVLELHSTNLVKGLACVLWWVDSEHVGVYLSIAVTNPRFGSPTFSA</sequence>
<protein>
    <submittedName>
        <fullName evidence="1">Uncharacterized protein</fullName>
    </submittedName>
</protein>